<geneLocation type="plasmid" evidence="8 9">
    <name>pdjl-6-3</name>
</geneLocation>
<dbReference type="AlphaFoldDB" id="A0AB38RMR9"/>
<evidence type="ECO:0000256" key="5">
    <source>
        <dbReference type="ARBA" id="ARBA00023136"/>
    </source>
</evidence>
<keyword evidence="5 6" id="KW-0472">Membrane</keyword>
<keyword evidence="3 6" id="KW-0812">Transmembrane</keyword>
<dbReference type="EMBL" id="CP096566">
    <property type="protein sequence ID" value="UPU46416.1"/>
    <property type="molecule type" value="Genomic_DNA"/>
</dbReference>
<dbReference type="GO" id="GO:0005886">
    <property type="term" value="C:plasma membrane"/>
    <property type="evidence" value="ECO:0007669"/>
    <property type="project" value="UniProtKB-SubCell"/>
</dbReference>
<evidence type="ECO:0000256" key="3">
    <source>
        <dbReference type="ARBA" id="ARBA00022692"/>
    </source>
</evidence>
<evidence type="ECO:0000256" key="1">
    <source>
        <dbReference type="ARBA" id="ARBA00004651"/>
    </source>
</evidence>
<dbReference type="Pfam" id="PF12696">
    <property type="entry name" value="TraG-D_C"/>
    <property type="match status" value="1"/>
</dbReference>
<accession>A0AB38RMR9</accession>
<proteinExistence type="predicted"/>
<evidence type="ECO:0000313" key="9">
    <source>
        <dbReference type="Proteomes" id="UP000831484"/>
    </source>
</evidence>
<dbReference type="PANTHER" id="PTHR37937:SF1">
    <property type="entry name" value="CONJUGATIVE TRANSFER: DNA TRANSPORT"/>
    <property type="match status" value="1"/>
</dbReference>
<evidence type="ECO:0000256" key="4">
    <source>
        <dbReference type="ARBA" id="ARBA00022989"/>
    </source>
</evidence>
<evidence type="ECO:0000256" key="6">
    <source>
        <dbReference type="SAM" id="Phobius"/>
    </source>
</evidence>
<dbReference type="Proteomes" id="UP000831484">
    <property type="component" value="Plasmid pdjl-6-3"/>
</dbReference>
<dbReference type="InterPro" id="IPR027417">
    <property type="entry name" value="P-loop_NTPase"/>
</dbReference>
<sequence>MSTTQRPTQPMVPPGVLPLVSLVASAVVSVVAGGYISGVVSGHGGALPTGVYGVLDVFEGLFRNPGDPALAWPEGSRPGGPVLTWVSIAIVAALCLWMGLFVSGQQMKRAAARRVRESGFADRTELARTGISEKAAVRKAKATRLSLKDVPVRRIDAAVETTRVAELYDHKGEGVFLQYRDGLTCTGPTGAGKTWRVCWKGVTDAVGPVVATSTRGDLLRSTWAQRREVGHVEVFDPEGLTAIPNPMRWSILDGCEDPEVAKRRAEALVQAMPMDDTSNSGYWNGKAAMLMRGYLYSAAVKNKNMIDLRIWASSRNVQLVRDVLEQDLPDWHAELEQALDSQSDSSDDVVSACARLLEPLASPKLMSAINVPRSESADLHALMTEGKNTVYLVSEGHSASAAAFTTVLSAELYHIAKTHGLGNEDDKIDPPLRMVLDEMNNVAAIPHMPDLITDSGGRGIQIWAFVHSALQNEKRWGRIDGQRLSSDSPARIYLPGLGDEGELSALSRLMGSRDEYISLDPRSAPRSVPMMALNEIREMPEDQALMIYRNARPMKVRLPSVWDVPDLSKRVRANQSAFDAFCAKAEL</sequence>
<evidence type="ECO:0000256" key="2">
    <source>
        <dbReference type="ARBA" id="ARBA00022475"/>
    </source>
</evidence>
<dbReference type="SUPFAM" id="SSF52540">
    <property type="entry name" value="P-loop containing nucleoside triphosphate hydrolases"/>
    <property type="match status" value="1"/>
</dbReference>
<evidence type="ECO:0000313" key="8">
    <source>
        <dbReference type="EMBL" id="UPU46416.1"/>
    </source>
</evidence>
<evidence type="ECO:0000259" key="7">
    <source>
        <dbReference type="Pfam" id="PF12696"/>
    </source>
</evidence>
<keyword evidence="2" id="KW-1003">Cell membrane</keyword>
<dbReference type="Gene3D" id="3.40.50.300">
    <property type="entry name" value="P-loop containing nucleotide triphosphate hydrolases"/>
    <property type="match status" value="1"/>
</dbReference>
<gene>
    <name evidence="8" type="ORF">M0639_30700</name>
</gene>
<feature type="domain" description="TraD/TraG TraM recognition site" evidence="7">
    <location>
        <begin position="431"/>
        <end position="540"/>
    </location>
</feature>
<keyword evidence="9" id="KW-1185">Reference proteome</keyword>
<feature type="transmembrane region" description="Helical" evidence="6">
    <location>
        <begin position="12"/>
        <end position="36"/>
    </location>
</feature>
<dbReference type="RefSeq" id="WP_156525040.1">
    <property type="nucleotide sequence ID" value="NZ_CP096566.1"/>
</dbReference>
<organism evidence="8 9">
    <name type="scientific">Rhodococcus qingshengii JCM 15477</name>
    <dbReference type="NCBI Taxonomy" id="1303681"/>
    <lineage>
        <taxon>Bacteria</taxon>
        <taxon>Bacillati</taxon>
        <taxon>Actinomycetota</taxon>
        <taxon>Actinomycetes</taxon>
        <taxon>Mycobacteriales</taxon>
        <taxon>Nocardiaceae</taxon>
        <taxon>Rhodococcus</taxon>
        <taxon>Rhodococcus erythropolis group</taxon>
    </lineage>
</organism>
<dbReference type="CDD" id="cd01127">
    <property type="entry name" value="TrwB_TraG_TraD_VirD4"/>
    <property type="match status" value="1"/>
</dbReference>
<dbReference type="PANTHER" id="PTHR37937">
    <property type="entry name" value="CONJUGATIVE TRANSFER: DNA TRANSPORT"/>
    <property type="match status" value="1"/>
</dbReference>
<comment type="subcellular location">
    <subcellularLocation>
        <location evidence="1">Cell membrane</location>
        <topology evidence="1">Multi-pass membrane protein</topology>
    </subcellularLocation>
</comment>
<keyword evidence="4 6" id="KW-1133">Transmembrane helix</keyword>
<feature type="transmembrane region" description="Helical" evidence="6">
    <location>
        <begin position="82"/>
        <end position="104"/>
    </location>
</feature>
<name>A0AB38RMR9_RHOSG</name>
<keyword evidence="8" id="KW-0614">Plasmid</keyword>
<dbReference type="InterPro" id="IPR051539">
    <property type="entry name" value="T4SS-coupling_protein"/>
</dbReference>
<dbReference type="InterPro" id="IPR032689">
    <property type="entry name" value="TraG-D_C"/>
</dbReference>
<reference evidence="9" key="1">
    <citation type="journal article" date="2022" name="Environ. Microbiol.">
        <title>Functional analysis, diversity, and distribution of carbendazim hydrolases MheI and CbmA, responsible for the initial step in carbendazim degradation.</title>
        <authorList>
            <person name="Zhang M."/>
            <person name="Bai X."/>
            <person name="Li Q."/>
            <person name="Zhang L."/>
            <person name="Zhu Q."/>
            <person name="Gao S."/>
            <person name="Ke Z."/>
            <person name="Jiang M."/>
            <person name="Hu J."/>
            <person name="Qiu J."/>
            <person name="Hong Q."/>
        </authorList>
    </citation>
    <scope>NUCLEOTIDE SEQUENCE [LARGE SCALE GENOMIC DNA]</scope>
    <source>
        <strain evidence="9">djl-6</strain>
    </source>
</reference>
<protein>
    <submittedName>
        <fullName evidence="8">TraM recognition domain-containing protein</fullName>
    </submittedName>
</protein>